<accession>A0A4Q1CDA6</accession>
<evidence type="ECO:0000256" key="1">
    <source>
        <dbReference type="ARBA" id="ARBA00001946"/>
    </source>
</evidence>
<evidence type="ECO:0000313" key="9">
    <source>
        <dbReference type="Proteomes" id="UP000290218"/>
    </source>
</evidence>
<gene>
    <name evidence="8" type="ORF">ESB00_05885</name>
</gene>
<dbReference type="GO" id="GO:0016788">
    <property type="term" value="F:hydrolase activity, acting on ester bonds"/>
    <property type="evidence" value="ECO:0007669"/>
    <property type="project" value="InterPro"/>
</dbReference>
<organism evidence="8 9">
    <name type="scientific">Oleiharenicola lentus</name>
    <dbReference type="NCBI Taxonomy" id="2508720"/>
    <lineage>
        <taxon>Bacteria</taxon>
        <taxon>Pseudomonadati</taxon>
        <taxon>Verrucomicrobiota</taxon>
        <taxon>Opitutia</taxon>
        <taxon>Opitutales</taxon>
        <taxon>Opitutaceae</taxon>
        <taxon>Oleiharenicola</taxon>
    </lineage>
</organism>
<sequence length="149" mass="15523">MDVDGVLTDGTVEIHSDGTESKQFSILDGMGIVRLHKAGIAVAWISGRASGATTARATELRVPHLIQGRTDKLMALQELASQLGLASAQVCYMGDDDIDAPAINWAGIGVAPATSMPAALKVADLVATREAGRGAVREVCEQILANRGQ</sequence>
<dbReference type="SFLD" id="SFLDG01136">
    <property type="entry name" value="C1.6:_Phosphoserine_Phosphatas"/>
    <property type="match status" value="1"/>
</dbReference>
<proteinExistence type="inferred from homology"/>
<evidence type="ECO:0000256" key="2">
    <source>
        <dbReference type="ARBA" id="ARBA00005893"/>
    </source>
</evidence>
<keyword evidence="9" id="KW-1185">Reference proteome</keyword>
<dbReference type="SFLD" id="SFLDG01138">
    <property type="entry name" value="C1.6.2:_Deoxy-d-mannose-octulo"/>
    <property type="match status" value="1"/>
</dbReference>
<dbReference type="InterPro" id="IPR010023">
    <property type="entry name" value="KdsC_fam"/>
</dbReference>
<keyword evidence="5 8" id="KW-0378">Hydrolase</keyword>
<feature type="binding site" evidence="7">
    <location>
        <position position="2"/>
    </location>
    <ligand>
        <name>Mg(2+)</name>
        <dbReference type="ChEBI" id="CHEBI:18420"/>
    </ligand>
</feature>
<dbReference type="GO" id="GO:0008781">
    <property type="term" value="F:N-acylneuraminate cytidylyltransferase activity"/>
    <property type="evidence" value="ECO:0007669"/>
    <property type="project" value="TreeGrafter"/>
</dbReference>
<dbReference type="Pfam" id="PF08282">
    <property type="entry name" value="Hydrolase_3"/>
    <property type="match status" value="1"/>
</dbReference>
<comment type="subunit">
    <text evidence="3">Homotetramer.</text>
</comment>
<dbReference type="AlphaFoldDB" id="A0A4Q1CDA6"/>
<dbReference type="InterPro" id="IPR023214">
    <property type="entry name" value="HAD_sf"/>
</dbReference>
<comment type="cofactor">
    <cofactor evidence="1 7">
        <name>Mg(2+)</name>
        <dbReference type="ChEBI" id="CHEBI:18420"/>
    </cofactor>
</comment>
<dbReference type="PANTHER" id="PTHR21485">
    <property type="entry name" value="HAD SUPERFAMILY MEMBERS CMAS AND KDSC"/>
    <property type="match status" value="1"/>
</dbReference>
<dbReference type="SFLD" id="SFLDS00003">
    <property type="entry name" value="Haloacid_Dehalogenase"/>
    <property type="match status" value="1"/>
</dbReference>
<dbReference type="SUPFAM" id="SSF56784">
    <property type="entry name" value="HAD-like"/>
    <property type="match status" value="1"/>
</dbReference>
<reference evidence="8 9" key="1">
    <citation type="submission" date="2019-01" db="EMBL/GenBank/DDBJ databases">
        <title>Lacunisphaera sp. strain TWA-58.</title>
        <authorList>
            <person name="Chen W.-M."/>
        </authorList>
    </citation>
    <scope>NUCLEOTIDE SEQUENCE [LARGE SCALE GENOMIC DNA]</scope>
    <source>
        <strain evidence="8 9">TWA-58</strain>
    </source>
</reference>
<dbReference type="EMBL" id="SDHX01000001">
    <property type="protein sequence ID" value="RXK56922.1"/>
    <property type="molecule type" value="Genomic_DNA"/>
</dbReference>
<keyword evidence="4 7" id="KW-0479">Metal-binding</keyword>
<dbReference type="InterPro" id="IPR050793">
    <property type="entry name" value="CMP-NeuNAc_synthase"/>
</dbReference>
<dbReference type="OrthoDB" id="9805604at2"/>
<feature type="binding site" evidence="7">
    <location>
        <position position="4"/>
    </location>
    <ligand>
        <name>substrate</name>
    </ligand>
</feature>
<dbReference type="Gene3D" id="3.40.50.1000">
    <property type="entry name" value="HAD superfamily/HAD-like"/>
    <property type="match status" value="1"/>
</dbReference>
<keyword evidence="6 7" id="KW-0460">Magnesium</keyword>
<comment type="caution">
    <text evidence="8">The sequence shown here is derived from an EMBL/GenBank/DDBJ whole genome shotgun (WGS) entry which is preliminary data.</text>
</comment>
<dbReference type="GO" id="GO:0046872">
    <property type="term" value="F:metal ion binding"/>
    <property type="evidence" value="ECO:0007669"/>
    <property type="project" value="UniProtKB-KW"/>
</dbReference>
<dbReference type="InterPro" id="IPR036412">
    <property type="entry name" value="HAD-like_sf"/>
</dbReference>
<dbReference type="PANTHER" id="PTHR21485:SF3">
    <property type="entry name" value="N-ACYLNEURAMINATE CYTIDYLYLTRANSFERASE"/>
    <property type="match status" value="1"/>
</dbReference>
<evidence type="ECO:0000313" key="8">
    <source>
        <dbReference type="EMBL" id="RXK56922.1"/>
    </source>
</evidence>
<feature type="binding site" evidence="7">
    <location>
        <position position="95"/>
    </location>
    <ligand>
        <name>Mg(2+)</name>
        <dbReference type="ChEBI" id="CHEBI:18420"/>
    </ligand>
</feature>
<evidence type="ECO:0000256" key="4">
    <source>
        <dbReference type="ARBA" id="ARBA00022723"/>
    </source>
</evidence>
<evidence type="ECO:0000256" key="6">
    <source>
        <dbReference type="ARBA" id="ARBA00022842"/>
    </source>
</evidence>
<evidence type="ECO:0000256" key="3">
    <source>
        <dbReference type="ARBA" id="ARBA00011881"/>
    </source>
</evidence>
<evidence type="ECO:0000256" key="5">
    <source>
        <dbReference type="ARBA" id="ARBA00022801"/>
    </source>
</evidence>
<dbReference type="Proteomes" id="UP000290218">
    <property type="component" value="Unassembled WGS sequence"/>
</dbReference>
<name>A0A4Q1CDA6_9BACT</name>
<protein>
    <submittedName>
        <fullName evidence="8">HAD family hydrolase</fullName>
    </submittedName>
</protein>
<comment type="similarity">
    <text evidence="2">Belongs to the KdsC family.</text>
</comment>
<dbReference type="NCBIfam" id="TIGR01670">
    <property type="entry name" value="KdsC-phosphatas"/>
    <property type="match status" value="1"/>
</dbReference>
<evidence type="ECO:0000256" key="7">
    <source>
        <dbReference type="PIRSR" id="PIRSR006118-2"/>
    </source>
</evidence>
<dbReference type="PIRSF" id="PIRSF006118">
    <property type="entry name" value="KDO8-P_Ptase"/>
    <property type="match status" value="1"/>
</dbReference>